<keyword evidence="1" id="KW-0732">Signal</keyword>
<feature type="signal peptide" evidence="1">
    <location>
        <begin position="1"/>
        <end position="22"/>
    </location>
</feature>
<proteinExistence type="predicted"/>
<protein>
    <submittedName>
        <fullName evidence="2">Uncharacterized protein</fullName>
    </submittedName>
</protein>
<feature type="chain" id="PRO_5011988314" evidence="1">
    <location>
        <begin position="23"/>
        <end position="345"/>
    </location>
</feature>
<sequence length="345" mass="36948">MSTLTFLALTLTLSLLPHPSAAQDSPQCAALAPALAYNASSTLPIPALNVAWLGDQNDNDIVIRNDTRAEWRLSAYVQPLPLGETPPGPSSRFSTRTTLWLDTGDTNATRLGNTMRMCHNYVPLQVREKVSWSGETLRKSVDDAGDCRALVSEECLARLRVQYGLQAQSQRGSMYNGCQEMNNTVPWECADSGMVSPVTIPNPTFNGTLRSRLPSLASSSAPLNNNADELVCSGRNLSRSTNTLASVQDYELGVTFPIMDIMTFFGTAGSGSIFRSDSFRVHVACLVPGPVTEGSEEKGSVGEVLAMYNITGGEDKESGAQALERGRVAWAVAAWAVVVGAALVV</sequence>
<reference evidence="2 3" key="1">
    <citation type="journal article" date="2017" name="Genome Announc.">
        <title>Genome sequence of the saprophytic ascomycete Epicoccum nigrum ICMP 19927 strain isolated from New Zealand.</title>
        <authorList>
            <person name="Fokin M."/>
            <person name="Fleetwood D."/>
            <person name="Weir B.S."/>
            <person name="Villas-Boas S.G."/>
        </authorList>
    </citation>
    <scope>NUCLEOTIDE SEQUENCE [LARGE SCALE GENOMIC DNA]</scope>
    <source>
        <strain evidence="2 3">ICMP 19927</strain>
    </source>
</reference>
<accession>A0A1Y2LPG8</accession>
<organism evidence="2 3">
    <name type="scientific">Epicoccum nigrum</name>
    <name type="common">Soil fungus</name>
    <name type="synonym">Epicoccum purpurascens</name>
    <dbReference type="NCBI Taxonomy" id="105696"/>
    <lineage>
        <taxon>Eukaryota</taxon>
        <taxon>Fungi</taxon>
        <taxon>Dikarya</taxon>
        <taxon>Ascomycota</taxon>
        <taxon>Pezizomycotina</taxon>
        <taxon>Dothideomycetes</taxon>
        <taxon>Pleosporomycetidae</taxon>
        <taxon>Pleosporales</taxon>
        <taxon>Pleosporineae</taxon>
        <taxon>Didymellaceae</taxon>
        <taxon>Epicoccum</taxon>
    </lineage>
</organism>
<dbReference type="AlphaFoldDB" id="A0A1Y2LPG8"/>
<dbReference type="InParanoid" id="A0A1Y2LPG8"/>
<gene>
    <name evidence="2" type="ORF">B5807_10304</name>
</gene>
<dbReference type="EMBL" id="KZ107854">
    <property type="protein sequence ID" value="OSS45489.1"/>
    <property type="molecule type" value="Genomic_DNA"/>
</dbReference>
<name>A0A1Y2LPG8_EPING</name>
<evidence type="ECO:0000313" key="2">
    <source>
        <dbReference type="EMBL" id="OSS45489.1"/>
    </source>
</evidence>
<keyword evidence="3" id="KW-1185">Reference proteome</keyword>
<evidence type="ECO:0000313" key="3">
    <source>
        <dbReference type="Proteomes" id="UP000193240"/>
    </source>
</evidence>
<evidence type="ECO:0000256" key="1">
    <source>
        <dbReference type="SAM" id="SignalP"/>
    </source>
</evidence>
<dbReference type="Proteomes" id="UP000193240">
    <property type="component" value="Unassembled WGS sequence"/>
</dbReference>